<feature type="region of interest" description="Disordered" evidence="1">
    <location>
        <begin position="681"/>
        <end position="709"/>
    </location>
</feature>
<feature type="compositionally biased region" description="Basic and acidic residues" evidence="1">
    <location>
        <begin position="526"/>
        <end position="549"/>
    </location>
</feature>
<feature type="region of interest" description="Disordered" evidence="1">
    <location>
        <begin position="1"/>
        <end position="153"/>
    </location>
</feature>
<feature type="compositionally biased region" description="Basic and acidic residues" evidence="1">
    <location>
        <begin position="684"/>
        <end position="695"/>
    </location>
</feature>
<proteinExistence type="predicted"/>
<feature type="compositionally biased region" description="Polar residues" evidence="1">
    <location>
        <begin position="603"/>
        <end position="613"/>
    </location>
</feature>
<feature type="compositionally biased region" description="Low complexity" evidence="1">
    <location>
        <begin position="23"/>
        <end position="36"/>
    </location>
</feature>
<reference evidence="2 3" key="1">
    <citation type="journal article" date="2022" name="bioRxiv">
        <title>Genomics of Preaxostyla Flagellates Illuminates Evolutionary Transitions and the Path Towards Mitochondrial Loss.</title>
        <authorList>
            <person name="Novak L.V.F."/>
            <person name="Treitli S.C."/>
            <person name="Pyrih J."/>
            <person name="Halakuc P."/>
            <person name="Pipaliya S.V."/>
            <person name="Vacek V."/>
            <person name="Brzon O."/>
            <person name="Soukal P."/>
            <person name="Eme L."/>
            <person name="Dacks J.B."/>
            <person name="Karnkowska A."/>
            <person name="Elias M."/>
            <person name="Hampl V."/>
        </authorList>
    </citation>
    <scope>NUCLEOTIDE SEQUENCE [LARGE SCALE GENOMIC DNA]</scope>
    <source>
        <strain evidence="2">NAU3</strain>
        <tissue evidence="2">Gut</tissue>
    </source>
</reference>
<feature type="compositionally biased region" description="Polar residues" evidence="1">
    <location>
        <begin position="812"/>
        <end position="823"/>
    </location>
</feature>
<feature type="region of interest" description="Disordered" evidence="1">
    <location>
        <begin position="389"/>
        <end position="467"/>
    </location>
</feature>
<feature type="compositionally biased region" description="Low complexity" evidence="1">
    <location>
        <begin position="436"/>
        <end position="455"/>
    </location>
</feature>
<comment type="caution">
    <text evidence="2">The sequence shown here is derived from an EMBL/GenBank/DDBJ whole genome shotgun (WGS) entry which is preliminary data.</text>
</comment>
<feature type="compositionally biased region" description="Polar residues" evidence="1">
    <location>
        <begin position="97"/>
        <end position="119"/>
    </location>
</feature>
<organism evidence="2 3">
    <name type="scientific">Blattamonas nauphoetae</name>
    <dbReference type="NCBI Taxonomy" id="2049346"/>
    <lineage>
        <taxon>Eukaryota</taxon>
        <taxon>Metamonada</taxon>
        <taxon>Preaxostyla</taxon>
        <taxon>Oxymonadida</taxon>
        <taxon>Blattamonas</taxon>
    </lineage>
</organism>
<evidence type="ECO:0000313" key="3">
    <source>
        <dbReference type="Proteomes" id="UP001281761"/>
    </source>
</evidence>
<evidence type="ECO:0000256" key="1">
    <source>
        <dbReference type="SAM" id="MobiDB-lite"/>
    </source>
</evidence>
<feature type="compositionally biased region" description="Basic and acidic residues" evidence="1">
    <location>
        <begin position="144"/>
        <end position="153"/>
    </location>
</feature>
<protein>
    <submittedName>
        <fullName evidence="2">Uncharacterized protein</fullName>
    </submittedName>
</protein>
<feature type="compositionally biased region" description="Polar residues" evidence="1">
    <location>
        <begin position="168"/>
        <end position="236"/>
    </location>
</feature>
<feature type="region of interest" description="Disordered" evidence="1">
    <location>
        <begin position="167"/>
        <end position="252"/>
    </location>
</feature>
<feature type="region of interest" description="Disordered" evidence="1">
    <location>
        <begin position="490"/>
        <end position="648"/>
    </location>
</feature>
<keyword evidence="3" id="KW-1185">Reference proteome</keyword>
<accession>A0ABQ9Y5Y4</accession>
<evidence type="ECO:0000313" key="2">
    <source>
        <dbReference type="EMBL" id="KAK2959129.1"/>
    </source>
</evidence>
<feature type="compositionally biased region" description="Basic and acidic residues" evidence="1">
    <location>
        <begin position="589"/>
        <end position="602"/>
    </location>
</feature>
<feature type="compositionally biased region" description="Polar residues" evidence="1">
    <location>
        <begin position="634"/>
        <end position="648"/>
    </location>
</feature>
<feature type="region of interest" description="Disordered" evidence="1">
    <location>
        <begin position="281"/>
        <end position="369"/>
    </location>
</feature>
<feature type="region of interest" description="Disordered" evidence="1">
    <location>
        <begin position="812"/>
        <end position="958"/>
    </location>
</feature>
<feature type="compositionally biased region" description="Basic and acidic residues" evidence="1">
    <location>
        <begin position="309"/>
        <end position="345"/>
    </location>
</feature>
<feature type="compositionally biased region" description="Polar residues" evidence="1">
    <location>
        <begin position="1"/>
        <end position="10"/>
    </location>
</feature>
<name>A0ABQ9Y5Y4_9EUKA</name>
<gene>
    <name evidence="2" type="ORF">BLNAU_5924</name>
</gene>
<dbReference type="EMBL" id="JARBJD010000032">
    <property type="protein sequence ID" value="KAK2959129.1"/>
    <property type="molecule type" value="Genomic_DNA"/>
</dbReference>
<sequence>MSGSSSTAFSQWLEKKKKVQQGSNPTSQSSTRSSSPGLNQEKNDLQEQLIKISQQIQPNSEDYHSQPYDHYLPPNTHDDSIPSSQPVNHTPGIDIQPTESILPQQNSIDHSSQFVTNSIEYERDPSNFPSHGIIQSEPIPQSHDPSKTRTVRAKDPLTSPNVAFAHTHATQSPSDTVNSLTFRSHSSPRSATRNSRENQTFMHSTARSGEYTLSSAPQSPSSLMRGMTNTRTSSFASPLRPAPPPEPIKKVDPISPSAYFRLMKPKPPMNPRLPREEAEVEIQNPTLPDNPRDYPEPLTITHPKPFHFATEKRSNWRGQLHELKRQRDEQRRRESEEHHEFDTDRWNSTFKSRGSPSPTRKKFDDQSYPLSPHLDEEIAEILSASLTPSHRRSNSGLAGALSCPIPSQKAQSEPFKSAPKSQPDPPRGRSRTRPQSANSPASLRSRSRSTSSKRSSSQKRRAVDFNSFYERMMKKQKEKEEELARLKAELEGGKLDDPDCVFKPAINKQKKPKQASSSDLPPTPKPKIEDRLLLWNDQRRKEQMDRARTNADLPPDCTFKPKLNKKVPSFDIPPRADPDPHSQPPLSARETKAGRDGDDEQPRFSSTRRSLVGQSPRRERAVSQGMFSHPPAFTESTPATFKPTISTSRVRDKNTMEYLAMPAFERLSKLVRVKTPRDIAMGEDGLRKEEERMAGEENDTTQPTKKKRLSDAEFRAFLQRQEDTWTSHQTKAMLAAEAKEEENKPKLKLCQKSLRIAEERNAGMTFLERVEEKTERDKRNAVLNPRTNEKVNVSVSLGLREQLEKEKSAITFSPQINKRSQQLKGRGFEELSTGEIQKRKEKMSMLLREKRKEEQSQMPFKPKLSSKEIGVESKLGVLRDPDHLLQRLNEERLEKERKLIEKYGTPESREEEEMKKRQNSSEIHNTSQVIHSRPPTPRKPEKPNPRSSYALLHSSTHH</sequence>
<feature type="compositionally biased region" description="Polar residues" evidence="1">
    <location>
        <begin position="920"/>
        <end position="930"/>
    </location>
</feature>
<feature type="compositionally biased region" description="Polar residues" evidence="1">
    <location>
        <begin position="51"/>
        <end position="60"/>
    </location>
</feature>
<feature type="compositionally biased region" description="Basic and acidic residues" evidence="1">
    <location>
        <begin position="865"/>
        <end position="901"/>
    </location>
</feature>
<dbReference type="Proteomes" id="UP001281761">
    <property type="component" value="Unassembled WGS sequence"/>
</dbReference>
<feature type="compositionally biased region" description="Polar residues" evidence="1">
    <location>
        <begin position="346"/>
        <end position="358"/>
    </location>
</feature>